<keyword evidence="1" id="KW-0472">Membrane</keyword>
<keyword evidence="1" id="KW-0812">Transmembrane</keyword>
<dbReference type="STRING" id="6313.A0A0K0D9T5"/>
<feature type="transmembrane region" description="Helical" evidence="1">
    <location>
        <begin position="85"/>
        <end position="104"/>
    </location>
</feature>
<dbReference type="AlphaFoldDB" id="A0A0K0D9T5"/>
<proteinExistence type="predicted"/>
<protein>
    <submittedName>
        <fullName evidence="3">Glycosyl-4,4'-diaponeurosporenoate acyltransferase</fullName>
    </submittedName>
</protein>
<evidence type="ECO:0000256" key="1">
    <source>
        <dbReference type="SAM" id="Phobius"/>
    </source>
</evidence>
<accession>A0A0K0D9T5</accession>
<dbReference type="Proteomes" id="UP000035642">
    <property type="component" value="Unassembled WGS sequence"/>
</dbReference>
<keyword evidence="2" id="KW-1185">Reference proteome</keyword>
<evidence type="ECO:0000313" key="2">
    <source>
        <dbReference type="Proteomes" id="UP000035642"/>
    </source>
</evidence>
<feature type="transmembrane region" description="Helical" evidence="1">
    <location>
        <begin position="110"/>
        <end position="128"/>
    </location>
</feature>
<name>A0A0K0D9T5_ANGCA</name>
<dbReference type="WBParaSite" id="ACAC_0000692501-mRNA-1">
    <property type="protein sequence ID" value="ACAC_0000692501-mRNA-1"/>
    <property type="gene ID" value="ACAC_0000692501"/>
</dbReference>
<reference evidence="2" key="1">
    <citation type="submission" date="2012-09" db="EMBL/GenBank/DDBJ databases">
        <authorList>
            <person name="Martin A.A."/>
        </authorList>
    </citation>
    <scope>NUCLEOTIDE SEQUENCE</scope>
</reference>
<keyword evidence="1" id="KW-1133">Transmembrane helix</keyword>
<reference evidence="3" key="2">
    <citation type="submission" date="2017-02" db="UniProtKB">
        <authorList>
            <consortium name="WormBaseParasite"/>
        </authorList>
    </citation>
    <scope>IDENTIFICATION</scope>
</reference>
<organism evidence="2 3">
    <name type="scientific">Angiostrongylus cantonensis</name>
    <name type="common">Rat lungworm</name>
    <dbReference type="NCBI Taxonomy" id="6313"/>
    <lineage>
        <taxon>Eukaryota</taxon>
        <taxon>Metazoa</taxon>
        <taxon>Ecdysozoa</taxon>
        <taxon>Nematoda</taxon>
        <taxon>Chromadorea</taxon>
        <taxon>Rhabditida</taxon>
        <taxon>Rhabditina</taxon>
        <taxon>Rhabditomorpha</taxon>
        <taxon>Strongyloidea</taxon>
        <taxon>Metastrongylidae</taxon>
        <taxon>Angiostrongylus</taxon>
    </lineage>
</organism>
<sequence>MKSFFERLSGTFIAGYINYVYDVTIGFGDCIVQSEVDFFAHGLSNWLIDLWKEKEEKLRRFYSVERERREFENTPGGKDYTMSNIVFATELAIVLFWFMVTAFWLYGFLAVPYVFSFSVLSCSIFILIQRQWGGVEWLSIESFNYSEKLQTY</sequence>
<evidence type="ECO:0000313" key="3">
    <source>
        <dbReference type="WBParaSite" id="ACAC_0000692501-mRNA-1"/>
    </source>
</evidence>